<feature type="modified residue" description="4-aspartylphosphate" evidence="1">
    <location>
        <position position="54"/>
    </location>
</feature>
<evidence type="ECO:0000313" key="4">
    <source>
        <dbReference type="Proteomes" id="UP001649230"/>
    </source>
</evidence>
<feature type="domain" description="Response regulatory" evidence="2">
    <location>
        <begin position="3"/>
        <end position="103"/>
    </location>
</feature>
<dbReference type="InterPro" id="IPR001789">
    <property type="entry name" value="Sig_transdc_resp-reg_receiver"/>
</dbReference>
<protein>
    <submittedName>
        <fullName evidence="3">Response regulator</fullName>
    </submittedName>
</protein>
<dbReference type="Proteomes" id="UP001649230">
    <property type="component" value="Chromosome"/>
</dbReference>
<dbReference type="PANTHER" id="PTHR43228:SF1">
    <property type="entry name" value="TWO-COMPONENT RESPONSE REGULATOR ARR22"/>
    <property type="match status" value="1"/>
</dbReference>
<dbReference type="RefSeq" id="WP_235117753.1">
    <property type="nucleotide sequence ID" value="NZ_CP090978.1"/>
</dbReference>
<dbReference type="EMBL" id="CP090978">
    <property type="protein sequence ID" value="UJF31407.1"/>
    <property type="molecule type" value="Genomic_DNA"/>
</dbReference>
<evidence type="ECO:0000259" key="2">
    <source>
        <dbReference type="PROSITE" id="PS50110"/>
    </source>
</evidence>
<proteinExistence type="predicted"/>
<dbReference type="CDD" id="cd17536">
    <property type="entry name" value="REC_YesN-like"/>
    <property type="match status" value="1"/>
</dbReference>
<reference evidence="3 4" key="1">
    <citation type="journal article" date="2024" name="Int. J. Syst. Evol. Microbiol.">
        <title>Paenibacillus hexagrammi sp. nov., a novel bacterium isolated from the gut content of Hexagrammos agrammus.</title>
        <authorList>
            <person name="Jung H.K."/>
            <person name="Kim D.G."/>
            <person name="Zin H."/>
            <person name="Park J."/>
            <person name="Jung H."/>
            <person name="Kim Y.O."/>
            <person name="Kong H.J."/>
            <person name="Kim J.W."/>
            <person name="Kim Y.S."/>
        </authorList>
    </citation>
    <scope>NUCLEOTIDE SEQUENCE [LARGE SCALE GENOMIC DNA]</scope>
    <source>
        <strain evidence="3 4">YPD9-1</strain>
    </source>
</reference>
<organism evidence="3 4">
    <name type="scientific">Paenibacillus hexagrammi</name>
    <dbReference type="NCBI Taxonomy" id="2908839"/>
    <lineage>
        <taxon>Bacteria</taxon>
        <taxon>Bacillati</taxon>
        <taxon>Bacillota</taxon>
        <taxon>Bacilli</taxon>
        <taxon>Bacillales</taxon>
        <taxon>Paenibacillaceae</taxon>
        <taxon>Paenibacillus</taxon>
    </lineage>
</organism>
<dbReference type="SUPFAM" id="SSF52172">
    <property type="entry name" value="CheY-like"/>
    <property type="match status" value="1"/>
</dbReference>
<evidence type="ECO:0000256" key="1">
    <source>
        <dbReference type="PROSITE-ProRule" id="PRU00169"/>
    </source>
</evidence>
<dbReference type="Gene3D" id="3.40.50.2300">
    <property type="match status" value="1"/>
</dbReference>
<dbReference type="InterPro" id="IPR052048">
    <property type="entry name" value="ST_Response_Regulator"/>
</dbReference>
<dbReference type="InterPro" id="IPR011006">
    <property type="entry name" value="CheY-like_superfamily"/>
</dbReference>
<dbReference type="PROSITE" id="PS50110">
    <property type="entry name" value="RESPONSE_REGULATORY"/>
    <property type="match status" value="1"/>
</dbReference>
<gene>
    <name evidence="3" type="ORF">L0M14_16375</name>
</gene>
<sequence length="103" mass="11837">MYRMLIVDDEEIITDGLFGVFSQLNLGLDVYKAYSGLEALDLMRSTRVDIVLSDIRMPGMDGLKLMQTIRSNWEHCKIIFLTGYNDFDYIYQAIQTPGVSYLP</sequence>
<dbReference type="SMART" id="SM00448">
    <property type="entry name" value="REC"/>
    <property type="match status" value="1"/>
</dbReference>
<dbReference type="Pfam" id="PF00072">
    <property type="entry name" value="Response_reg"/>
    <property type="match status" value="1"/>
</dbReference>
<accession>A0ABY3SEQ9</accession>
<keyword evidence="1" id="KW-0597">Phosphoprotein</keyword>
<dbReference type="PANTHER" id="PTHR43228">
    <property type="entry name" value="TWO-COMPONENT RESPONSE REGULATOR"/>
    <property type="match status" value="1"/>
</dbReference>
<keyword evidence="4" id="KW-1185">Reference proteome</keyword>
<name>A0ABY3SEQ9_9BACL</name>
<evidence type="ECO:0000313" key="3">
    <source>
        <dbReference type="EMBL" id="UJF31407.1"/>
    </source>
</evidence>